<dbReference type="HOGENOM" id="CLU_2379710_0_0_6"/>
<organism evidence="2 3">
    <name type="scientific">Acinetobacter seifertii</name>
    <dbReference type="NCBI Taxonomy" id="1530123"/>
    <lineage>
        <taxon>Bacteria</taxon>
        <taxon>Pseudomonadati</taxon>
        <taxon>Pseudomonadota</taxon>
        <taxon>Gammaproteobacteria</taxon>
        <taxon>Moraxellales</taxon>
        <taxon>Moraxellaceae</taxon>
        <taxon>Acinetobacter</taxon>
        <taxon>Acinetobacter calcoaceticus/baumannii complex</taxon>
    </lineage>
</organism>
<evidence type="ECO:0000313" key="3">
    <source>
        <dbReference type="Proteomes" id="UP000013065"/>
    </source>
</evidence>
<feature type="chain" id="PRO_5004130756" evidence="1">
    <location>
        <begin position="19"/>
        <end position="94"/>
    </location>
</feature>
<dbReference type="EMBL" id="APOO01000022">
    <property type="protein sequence ID" value="ENU41855.1"/>
    <property type="molecule type" value="Genomic_DNA"/>
</dbReference>
<dbReference type="Proteomes" id="UP000013065">
    <property type="component" value="Unassembled WGS sequence"/>
</dbReference>
<gene>
    <name evidence="2" type="ORF">F985_02742</name>
</gene>
<comment type="caution">
    <text evidence="2">The sequence shown here is derived from an EMBL/GenBank/DDBJ whole genome shotgun (WGS) entry which is preliminary data.</text>
</comment>
<keyword evidence="1" id="KW-0732">Signal</keyword>
<reference evidence="2 3" key="2">
    <citation type="journal article" date="2015" name="Int. J. Syst. Evol. Microbiol.">
        <title>Acinetobacter seifertii sp. nov., a member of the Acinetobacter calcoaceticus-Acinetobacter baumannii complex isolated from human clinical specimens.</title>
        <authorList>
            <person name="Nemec A."/>
            <person name="Krizova L."/>
            <person name="Maixnerova M."/>
            <person name="Sedo O."/>
            <person name="Brisse S."/>
            <person name="Higgins P.G."/>
        </authorList>
    </citation>
    <scope>NUCLEOTIDE SEQUENCE [LARGE SCALE GENOMIC DNA]</scope>
    <source>
        <strain evidence="2 3">NIPH 973</strain>
    </source>
</reference>
<evidence type="ECO:0000313" key="2">
    <source>
        <dbReference type="EMBL" id="ENU41855.1"/>
    </source>
</evidence>
<dbReference type="RefSeq" id="WP_004701731.1">
    <property type="nucleotide sequence ID" value="NZ_KB851200.1"/>
</dbReference>
<feature type="signal peptide" evidence="1">
    <location>
        <begin position="1"/>
        <end position="18"/>
    </location>
</feature>
<name>N8QTB8_9GAMM</name>
<evidence type="ECO:0000256" key="1">
    <source>
        <dbReference type="SAM" id="SignalP"/>
    </source>
</evidence>
<dbReference type="PATRIC" id="fig|520709.3.peg.2685"/>
<sequence>MKKIILLSLICLPVFTNAINPQSLNDSENCKLRGFNILAYGSYFKYAFDTRLKEFGAMKSTDFDEDGCINDSNLYGGVVTADFSQKKIKLSVII</sequence>
<proteinExistence type="predicted"/>
<protein>
    <submittedName>
        <fullName evidence="2">Uncharacterized protein</fullName>
    </submittedName>
</protein>
<accession>N8QTB8</accession>
<reference evidence="3" key="1">
    <citation type="submission" date="2013-02" db="EMBL/GenBank/DDBJ databases">
        <title>The Genome Sequence of Acinetobacter sp. NIPH 973.</title>
        <authorList>
            <consortium name="The Broad Institute Genome Sequencing Platform"/>
            <consortium name="The Broad Institute Genome Sequencing Center for Infectious Disease"/>
            <person name="Cerqueira G."/>
            <person name="Feldgarden M."/>
            <person name="Courvalin P."/>
            <person name="Perichon B."/>
            <person name="Grillot-Courvalin C."/>
            <person name="Clermont D."/>
            <person name="Rocha E."/>
            <person name="Yoon E.-J."/>
            <person name="Nemec A."/>
            <person name="Walker B."/>
            <person name="Young S.K."/>
            <person name="Zeng Q."/>
            <person name="Gargeya S."/>
            <person name="Fitzgerald M."/>
            <person name="Haas B."/>
            <person name="Abouelleil A."/>
            <person name="Alvarado L."/>
            <person name="Arachchi H.M."/>
            <person name="Berlin A.M."/>
            <person name="Chapman S.B."/>
            <person name="Dewar J."/>
            <person name="Goldberg J."/>
            <person name="Griggs A."/>
            <person name="Gujja S."/>
            <person name="Hansen M."/>
            <person name="Howarth C."/>
            <person name="Imamovic A."/>
            <person name="Larimer J."/>
            <person name="McCowan C."/>
            <person name="Murphy C."/>
            <person name="Neiman D."/>
            <person name="Pearson M."/>
            <person name="Priest M."/>
            <person name="Roberts A."/>
            <person name="Saif S."/>
            <person name="Shea T."/>
            <person name="Sisk P."/>
            <person name="Sykes S."/>
            <person name="Wortman J."/>
            <person name="Nusbaum C."/>
            <person name="Birren B."/>
        </authorList>
    </citation>
    <scope>NUCLEOTIDE SEQUENCE [LARGE SCALE GENOMIC DNA]</scope>
    <source>
        <strain evidence="3">NIPH 973</strain>
    </source>
</reference>
<dbReference type="AlphaFoldDB" id="N8QTB8"/>